<organism evidence="7 8">
    <name type="scientific">Bacillus mesophilus</name>
    <dbReference type="NCBI Taxonomy" id="1808955"/>
    <lineage>
        <taxon>Bacteria</taxon>
        <taxon>Bacillati</taxon>
        <taxon>Bacillota</taxon>
        <taxon>Bacilli</taxon>
        <taxon>Bacillales</taxon>
        <taxon>Bacillaceae</taxon>
        <taxon>Bacillus</taxon>
    </lineage>
</organism>
<keyword evidence="8" id="KW-1185">Reference proteome</keyword>
<keyword evidence="2 5" id="KW-0812">Transmembrane</keyword>
<comment type="subcellular location">
    <subcellularLocation>
        <location evidence="1">Endomembrane system</location>
        <topology evidence="1">Multi-pass membrane protein</topology>
    </subcellularLocation>
</comment>
<dbReference type="Pfam" id="PF06803">
    <property type="entry name" value="DUF1232"/>
    <property type="match status" value="1"/>
</dbReference>
<evidence type="ECO:0000256" key="1">
    <source>
        <dbReference type="ARBA" id="ARBA00004127"/>
    </source>
</evidence>
<proteinExistence type="predicted"/>
<protein>
    <submittedName>
        <fullName evidence="7">DUF1232 domain-containing protein</fullName>
    </submittedName>
</protein>
<evidence type="ECO:0000313" key="7">
    <source>
        <dbReference type="EMBL" id="NEY70513.1"/>
    </source>
</evidence>
<feature type="transmembrane region" description="Helical" evidence="5">
    <location>
        <begin position="73"/>
        <end position="92"/>
    </location>
</feature>
<reference evidence="7 8" key="1">
    <citation type="submission" date="2020-02" db="EMBL/GenBank/DDBJ databases">
        <title>Bacillus aquiflavi sp. nov., isolated from yellow water of strong flavor Chinese baijiu in Yibin region of China.</title>
        <authorList>
            <person name="Xie J."/>
        </authorList>
    </citation>
    <scope>NUCLEOTIDE SEQUENCE [LARGE SCALE GENOMIC DNA]</scope>
    <source>
        <strain evidence="7 8">SA4</strain>
    </source>
</reference>
<evidence type="ECO:0000256" key="5">
    <source>
        <dbReference type="SAM" id="Phobius"/>
    </source>
</evidence>
<dbReference type="AlphaFoldDB" id="A0A6M0Q2Z7"/>
<keyword evidence="4 5" id="KW-0472">Membrane</keyword>
<dbReference type="Proteomes" id="UP000481043">
    <property type="component" value="Unassembled WGS sequence"/>
</dbReference>
<name>A0A6M0Q2Z7_9BACI</name>
<evidence type="ECO:0000256" key="3">
    <source>
        <dbReference type="ARBA" id="ARBA00022989"/>
    </source>
</evidence>
<evidence type="ECO:0000256" key="4">
    <source>
        <dbReference type="ARBA" id="ARBA00023136"/>
    </source>
</evidence>
<dbReference type="EMBL" id="JAAIWM010000001">
    <property type="protein sequence ID" value="NEY70513.1"/>
    <property type="molecule type" value="Genomic_DNA"/>
</dbReference>
<dbReference type="GO" id="GO:0012505">
    <property type="term" value="C:endomembrane system"/>
    <property type="evidence" value="ECO:0007669"/>
    <property type="project" value="UniProtKB-SubCell"/>
</dbReference>
<dbReference type="InterPro" id="IPR010652">
    <property type="entry name" value="DUF1232"/>
</dbReference>
<evidence type="ECO:0000259" key="6">
    <source>
        <dbReference type="Pfam" id="PF06803"/>
    </source>
</evidence>
<accession>A0A6M0Q2Z7</accession>
<gene>
    <name evidence="7" type="ORF">G4D63_02045</name>
</gene>
<dbReference type="RefSeq" id="WP_163177185.1">
    <property type="nucleotide sequence ID" value="NZ_JAAIWM010000001.1"/>
</dbReference>
<evidence type="ECO:0000256" key="2">
    <source>
        <dbReference type="ARBA" id="ARBA00022692"/>
    </source>
</evidence>
<sequence>MGSIKNDLPAKGVKQYRTKALQYINDRKKAKELITEATKKTKSEVGRVESFRNQLLLLVDAFDDWVSGRYREVPYKTLSLIVIGILYFVVPTDLIPDIFIGAGYIDDATMIAFIFRQIEQDLHKYRLWKQHQNPNAVETHTTIQTEDE</sequence>
<feature type="domain" description="DUF1232" evidence="6">
    <location>
        <begin position="79"/>
        <end position="113"/>
    </location>
</feature>
<evidence type="ECO:0000313" key="8">
    <source>
        <dbReference type="Proteomes" id="UP000481043"/>
    </source>
</evidence>
<keyword evidence="3 5" id="KW-1133">Transmembrane helix</keyword>
<comment type="caution">
    <text evidence="7">The sequence shown here is derived from an EMBL/GenBank/DDBJ whole genome shotgun (WGS) entry which is preliminary data.</text>
</comment>